<proteinExistence type="predicted"/>
<name>A0A9N7V3B4_PLEPL</name>
<evidence type="ECO:0008006" key="5">
    <source>
        <dbReference type="Google" id="ProtNLM"/>
    </source>
</evidence>
<evidence type="ECO:0000313" key="3">
    <source>
        <dbReference type="EMBL" id="CAB1442027.1"/>
    </source>
</evidence>
<evidence type="ECO:0000256" key="2">
    <source>
        <dbReference type="SAM" id="Coils"/>
    </source>
</evidence>
<dbReference type="Proteomes" id="UP001153269">
    <property type="component" value="Unassembled WGS sequence"/>
</dbReference>
<dbReference type="PANTHER" id="PTHR32083">
    <property type="entry name" value="CILIA AND FLAGELLA-ASSOCIATED PROTEIN 58-RELATED"/>
    <property type="match status" value="1"/>
</dbReference>
<dbReference type="EMBL" id="CADEAL010002768">
    <property type="protein sequence ID" value="CAB1442027.1"/>
    <property type="molecule type" value="Genomic_DNA"/>
</dbReference>
<dbReference type="GO" id="GO:0005856">
    <property type="term" value="C:cytoskeleton"/>
    <property type="evidence" value="ECO:0007669"/>
    <property type="project" value="TreeGrafter"/>
</dbReference>
<sequence>MEETGQGAEDPADSLEEFQMVLSELVGDESMDRIRVEYEKLIQALKKSRENERRLMSKCRELNSEIVSSSTKVVAALKLSQEDESTINLLKRELEKAWEMIKATHDQEKKDNEIIRKLKDDIEDLTTQTDKQKGFPTQQEQNDLLKMNEELTKDRNQLLTSVEGLREKLNKATVTQQEIEAQRQSAIENLSQLQQELLVQQNEISRELRLKEKQDKEVKLLHVDLEAKTADIKALNLQGQRSKEEQLRLEQQLKELKILNERSTKELEQVQLRNAKLQQECEKLSSIKDHLSLSNLQNANELKMRDEEVTQLRQAIAKQTKMRETIQKNLNQMEEQKADVEVQRETLTAQIAGLEKEHNAR</sequence>
<feature type="coiled-coil region" evidence="2">
    <location>
        <begin position="31"/>
        <end position="65"/>
    </location>
</feature>
<reference evidence="3" key="1">
    <citation type="submission" date="2020-03" db="EMBL/GenBank/DDBJ databases">
        <authorList>
            <person name="Weist P."/>
        </authorList>
    </citation>
    <scope>NUCLEOTIDE SEQUENCE</scope>
</reference>
<dbReference type="AlphaFoldDB" id="A0A9N7V3B4"/>
<feature type="coiled-coil region" evidence="2">
    <location>
        <begin position="316"/>
        <end position="357"/>
    </location>
</feature>
<protein>
    <recommendedName>
        <fullName evidence="5">Cilia and flagella associated protein 58</fullName>
    </recommendedName>
</protein>
<feature type="coiled-coil region" evidence="2">
    <location>
        <begin position="242"/>
        <end position="287"/>
    </location>
</feature>
<evidence type="ECO:0000256" key="1">
    <source>
        <dbReference type="ARBA" id="ARBA00023054"/>
    </source>
</evidence>
<accession>A0A9N7V3B4</accession>
<feature type="coiled-coil region" evidence="2">
    <location>
        <begin position="148"/>
        <end position="210"/>
    </location>
</feature>
<gene>
    <name evidence="3" type="ORF">PLEPLA_LOCUS29735</name>
</gene>
<keyword evidence="4" id="KW-1185">Reference proteome</keyword>
<dbReference type="PANTHER" id="PTHR32083:SF0">
    <property type="entry name" value="CILIA AND FLAGELLA-ASSOCIATED PROTEIN 58"/>
    <property type="match status" value="1"/>
</dbReference>
<evidence type="ECO:0000313" key="4">
    <source>
        <dbReference type="Proteomes" id="UP001153269"/>
    </source>
</evidence>
<comment type="caution">
    <text evidence="3">The sequence shown here is derived from an EMBL/GenBank/DDBJ whole genome shotgun (WGS) entry which is preliminary data.</text>
</comment>
<keyword evidence="1 2" id="KW-0175">Coiled coil</keyword>
<organism evidence="3 4">
    <name type="scientific">Pleuronectes platessa</name>
    <name type="common">European plaice</name>
    <dbReference type="NCBI Taxonomy" id="8262"/>
    <lineage>
        <taxon>Eukaryota</taxon>
        <taxon>Metazoa</taxon>
        <taxon>Chordata</taxon>
        <taxon>Craniata</taxon>
        <taxon>Vertebrata</taxon>
        <taxon>Euteleostomi</taxon>
        <taxon>Actinopterygii</taxon>
        <taxon>Neopterygii</taxon>
        <taxon>Teleostei</taxon>
        <taxon>Neoteleostei</taxon>
        <taxon>Acanthomorphata</taxon>
        <taxon>Carangaria</taxon>
        <taxon>Pleuronectiformes</taxon>
        <taxon>Pleuronectoidei</taxon>
        <taxon>Pleuronectidae</taxon>
        <taxon>Pleuronectes</taxon>
    </lineage>
</organism>